<sequence>TLLDRPRKCNINQRGGDNQEHQHSNHAIANALRRLRSAPSCSNFRAAFNLFFVDATSIGSWSCQVCA</sequence>
<proteinExistence type="predicted"/>
<keyword evidence="3" id="KW-1185">Reference proteome</keyword>
<accession>A0A7I4A4Z5</accession>
<protein>
    <submittedName>
        <fullName evidence="2">Uncharacterized protein</fullName>
    </submittedName>
</protein>
<dbReference type="AlphaFoldDB" id="A0A7I4A4Z5"/>
<reference evidence="2 3" key="2">
    <citation type="journal article" date="2018" name="Plant J.">
        <title>The Physcomitrella patens chromosome-scale assembly reveals moss genome structure and evolution.</title>
        <authorList>
            <person name="Lang D."/>
            <person name="Ullrich K.K."/>
            <person name="Murat F."/>
            <person name="Fuchs J."/>
            <person name="Jenkins J."/>
            <person name="Haas F.B."/>
            <person name="Piednoel M."/>
            <person name="Gundlach H."/>
            <person name="Van Bel M."/>
            <person name="Meyberg R."/>
            <person name="Vives C."/>
            <person name="Morata J."/>
            <person name="Symeonidi A."/>
            <person name="Hiss M."/>
            <person name="Muchero W."/>
            <person name="Kamisugi Y."/>
            <person name="Saleh O."/>
            <person name="Blanc G."/>
            <person name="Decker E.L."/>
            <person name="van Gessel N."/>
            <person name="Grimwood J."/>
            <person name="Hayes R.D."/>
            <person name="Graham S.W."/>
            <person name="Gunter L.E."/>
            <person name="McDaniel S.F."/>
            <person name="Hoernstein S.N.W."/>
            <person name="Larsson A."/>
            <person name="Li F.W."/>
            <person name="Perroud P.F."/>
            <person name="Phillips J."/>
            <person name="Ranjan P."/>
            <person name="Rokshar D.S."/>
            <person name="Rothfels C.J."/>
            <person name="Schneider L."/>
            <person name="Shu S."/>
            <person name="Stevenson D.W."/>
            <person name="Thummler F."/>
            <person name="Tillich M."/>
            <person name="Villarreal Aguilar J.C."/>
            <person name="Widiez T."/>
            <person name="Wong G.K."/>
            <person name="Wymore A."/>
            <person name="Zhang Y."/>
            <person name="Zimmer A.D."/>
            <person name="Quatrano R.S."/>
            <person name="Mayer K.F.X."/>
            <person name="Goodstein D."/>
            <person name="Casacuberta J.M."/>
            <person name="Vandepoele K."/>
            <person name="Reski R."/>
            <person name="Cuming A.C."/>
            <person name="Tuskan G.A."/>
            <person name="Maumus F."/>
            <person name="Salse J."/>
            <person name="Schmutz J."/>
            <person name="Rensing S.A."/>
        </authorList>
    </citation>
    <scope>NUCLEOTIDE SEQUENCE [LARGE SCALE GENOMIC DNA]</scope>
    <source>
        <strain evidence="2 3">cv. Gransden 2004</strain>
    </source>
</reference>
<evidence type="ECO:0000256" key="1">
    <source>
        <dbReference type="SAM" id="MobiDB-lite"/>
    </source>
</evidence>
<name>A0A7I4A4Z5_PHYPA</name>
<dbReference type="Gramene" id="Pp3c11_11440V3.2">
    <property type="protein sequence ID" value="Pp3c11_11440V3.2"/>
    <property type="gene ID" value="Pp3c11_11440"/>
</dbReference>
<dbReference type="EMBL" id="ABEU02000011">
    <property type="status" value="NOT_ANNOTATED_CDS"/>
    <property type="molecule type" value="Genomic_DNA"/>
</dbReference>
<evidence type="ECO:0000313" key="3">
    <source>
        <dbReference type="Proteomes" id="UP000006727"/>
    </source>
</evidence>
<reference evidence="2 3" key="1">
    <citation type="journal article" date="2008" name="Science">
        <title>The Physcomitrella genome reveals evolutionary insights into the conquest of land by plants.</title>
        <authorList>
            <person name="Rensing S."/>
            <person name="Lang D."/>
            <person name="Zimmer A."/>
            <person name="Terry A."/>
            <person name="Salamov A."/>
            <person name="Shapiro H."/>
            <person name="Nishiyama T."/>
            <person name="Perroud P.-F."/>
            <person name="Lindquist E."/>
            <person name="Kamisugi Y."/>
            <person name="Tanahashi T."/>
            <person name="Sakakibara K."/>
            <person name="Fujita T."/>
            <person name="Oishi K."/>
            <person name="Shin-I T."/>
            <person name="Kuroki Y."/>
            <person name="Toyoda A."/>
            <person name="Suzuki Y."/>
            <person name="Hashimoto A."/>
            <person name="Yamaguchi K."/>
            <person name="Sugano A."/>
            <person name="Kohara Y."/>
            <person name="Fujiyama A."/>
            <person name="Anterola A."/>
            <person name="Aoki S."/>
            <person name="Ashton N."/>
            <person name="Barbazuk W.B."/>
            <person name="Barker E."/>
            <person name="Bennetzen J."/>
            <person name="Bezanilla M."/>
            <person name="Blankenship R."/>
            <person name="Cho S.H."/>
            <person name="Dutcher S."/>
            <person name="Estelle M."/>
            <person name="Fawcett J.A."/>
            <person name="Gundlach H."/>
            <person name="Hanada K."/>
            <person name="Heyl A."/>
            <person name="Hicks K.A."/>
            <person name="Hugh J."/>
            <person name="Lohr M."/>
            <person name="Mayer K."/>
            <person name="Melkozernov A."/>
            <person name="Murata T."/>
            <person name="Nelson D."/>
            <person name="Pils B."/>
            <person name="Prigge M."/>
            <person name="Reiss B."/>
            <person name="Renner T."/>
            <person name="Rombauts S."/>
            <person name="Rushton P."/>
            <person name="Sanderfoot A."/>
            <person name="Schween G."/>
            <person name="Shiu S.-H."/>
            <person name="Stueber K."/>
            <person name="Theodoulou F.L."/>
            <person name="Tu H."/>
            <person name="Van de Peer Y."/>
            <person name="Verrier P.J."/>
            <person name="Waters E."/>
            <person name="Wood A."/>
            <person name="Yang L."/>
            <person name="Cove D."/>
            <person name="Cuming A."/>
            <person name="Hasebe M."/>
            <person name="Lucas S."/>
            <person name="Mishler D.B."/>
            <person name="Reski R."/>
            <person name="Grigoriev I."/>
            <person name="Quatrano R.S."/>
            <person name="Boore J.L."/>
        </authorList>
    </citation>
    <scope>NUCLEOTIDE SEQUENCE [LARGE SCALE GENOMIC DNA]</scope>
    <source>
        <strain evidence="2 3">cv. Gransden 2004</strain>
    </source>
</reference>
<feature type="region of interest" description="Disordered" evidence="1">
    <location>
        <begin position="1"/>
        <end position="24"/>
    </location>
</feature>
<dbReference type="Proteomes" id="UP000006727">
    <property type="component" value="Chromosome 11"/>
</dbReference>
<reference evidence="2" key="3">
    <citation type="submission" date="2020-12" db="UniProtKB">
        <authorList>
            <consortium name="EnsemblPlants"/>
        </authorList>
    </citation>
    <scope>IDENTIFICATION</scope>
</reference>
<evidence type="ECO:0000313" key="2">
    <source>
        <dbReference type="EnsemblPlants" id="Pp3c11_11440V3.2"/>
    </source>
</evidence>
<dbReference type="EnsemblPlants" id="Pp3c11_11440V3.2">
    <property type="protein sequence ID" value="Pp3c11_11440V3.2"/>
    <property type="gene ID" value="Pp3c11_11440"/>
</dbReference>
<organism evidence="2 3">
    <name type="scientific">Physcomitrium patens</name>
    <name type="common">Spreading-leaved earth moss</name>
    <name type="synonym">Physcomitrella patens</name>
    <dbReference type="NCBI Taxonomy" id="3218"/>
    <lineage>
        <taxon>Eukaryota</taxon>
        <taxon>Viridiplantae</taxon>
        <taxon>Streptophyta</taxon>
        <taxon>Embryophyta</taxon>
        <taxon>Bryophyta</taxon>
        <taxon>Bryophytina</taxon>
        <taxon>Bryopsida</taxon>
        <taxon>Funariidae</taxon>
        <taxon>Funariales</taxon>
        <taxon>Funariaceae</taxon>
        <taxon>Physcomitrium</taxon>
    </lineage>
</organism>